<comment type="caution">
    <text evidence="9">The sequence shown here is derived from an EMBL/GenBank/DDBJ whole genome shotgun (WGS) entry which is preliminary data.</text>
</comment>
<protein>
    <submittedName>
        <fullName evidence="9">Tyrosine-type recombinase/integrase</fullName>
    </submittedName>
</protein>
<dbReference type="Gene3D" id="1.10.150.130">
    <property type="match status" value="1"/>
</dbReference>
<name>A0ABS2FQN7_9FIRM</name>
<dbReference type="Gene3D" id="1.10.443.10">
    <property type="entry name" value="Intergrase catalytic core"/>
    <property type="match status" value="1"/>
</dbReference>
<dbReference type="Pfam" id="PF00589">
    <property type="entry name" value="Phage_integrase"/>
    <property type="match status" value="1"/>
</dbReference>
<dbReference type="InterPro" id="IPR002104">
    <property type="entry name" value="Integrase_catalytic"/>
</dbReference>
<evidence type="ECO:0000259" key="8">
    <source>
        <dbReference type="PROSITE" id="PS51900"/>
    </source>
</evidence>
<dbReference type="InterPro" id="IPR044068">
    <property type="entry name" value="CB"/>
</dbReference>
<keyword evidence="10" id="KW-1185">Reference proteome</keyword>
<dbReference type="PROSITE" id="PS51900">
    <property type="entry name" value="CB"/>
    <property type="match status" value="1"/>
</dbReference>
<proteinExistence type="inferred from homology"/>
<evidence type="ECO:0000259" key="7">
    <source>
        <dbReference type="PROSITE" id="PS51898"/>
    </source>
</evidence>
<keyword evidence="4 6" id="KW-0238">DNA-binding</keyword>
<accession>A0ABS2FQN7</accession>
<evidence type="ECO:0000256" key="4">
    <source>
        <dbReference type="ARBA" id="ARBA00023125"/>
    </source>
</evidence>
<evidence type="ECO:0000313" key="10">
    <source>
        <dbReference type="Proteomes" id="UP000719500"/>
    </source>
</evidence>
<evidence type="ECO:0000256" key="2">
    <source>
        <dbReference type="ARBA" id="ARBA00008857"/>
    </source>
</evidence>
<dbReference type="PANTHER" id="PTHR30349">
    <property type="entry name" value="PHAGE INTEGRASE-RELATED"/>
    <property type="match status" value="1"/>
</dbReference>
<dbReference type="SUPFAM" id="SSF56349">
    <property type="entry name" value="DNA breaking-rejoining enzymes"/>
    <property type="match status" value="1"/>
</dbReference>
<evidence type="ECO:0000256" key="5">
    <source>
        <dbReference type="ARBA" id="ARBA00023172"/>
    </source>
</evidence>
<sequence length="280" mass="32517">MEEIGITQQSIRAFREFLLENEKAPATVQKYVGEAEHLREFLAGEPLTKKELLAYREHLQQQCGARTVNNKLSAVNAYLLFLGAEHCHVKQLRVQRQAFREERRELSEAEYRRLIAAARGRKDQRLYHVMLTICTTGIRVSELRFITAETLASGRTEIRLKGKSRVVLLPRELAQRLRQYAQARGIRSGPLFRTRTGMPLDRSNIWREMKTLCREAGVAPEKVFPHNLRHLFARSFYEQEKDLAHLADILGHSSIETTRIYVAVSTQVHEQMLQRMRLIL</sequence>
<comment type="function">
    <text evidence="1">Site-specific tyrosine recombinase, which acts by catalyzing the cutting and rejoining of the recombining DNA molecules.</text>
</comment>
<keyword evidence="3" id="KW-0229">DNA integration</keyword>
<dbReference type="InterPro" id="IPR013762">
    <property type="entry name" value="Integrase-like_cat_sf"/>
</dbReference>
<dbReference type="InterPro" id="IPR011010">
    <property type="entry name" value="DNA_brk_join_enz"/>
</dbReference>
<evidence type="ECO:0000256" key="6">
    <source>
        <dbReference type="PROSITE-ProRule" id="PRU01248"/>
    </source>
</evidence>
<dbReference type="EMBL" id="JACSNX010000001">
    <property type="protein sequence ID" value="MBM6849914.1"/>
    <property type="molecule type" value="Genomic_DNA"/>
</dbReference>
<feature type="domain" description="Core-binding (CB)" evidence="8">
    <location>
        <begin position="8"/>
        <end position="83"/>
    </location>
</feature>
<dbReference type="Pfam" id="PF02899">
    <property type="entry name" value="Phage_int_SAM_1"/>
    <property type="match status" value="1"/>
</dbReference>
<dbReference type="InterPro" id="IPR010998">
    <property type="entry name" value="Integrase_recombinase_N"/>
</dbReference>
<reference evidence="9 10" key="1">
    <citation type="journal article" date="2021" name="Sci. Rep.">
        <title>The distribution of antibiotic resistance genes in chicken gut microbiota commensals.</title>
        <authorList>
            <person name="Juricova H."/>
            <person name="Matiasovicova J."/>
            <person name="Kubasova T."/>
            <person name="Cejkova D."/>
            <person name="Rychlik I."/>
        </authorList>
    </citation>
    <scope>NUCLEOTIDE SEQUENCE [LARGE SCALE GENOMIC DNA]</scope>
    <source>
        <strain evidence="9 10">An411</strain>
    </source>
</reference>
<evidence type="ECO:0000256" key="3">
    <source>
        <dbReference type="ARBA" id="ARBA00022908"/>
    </source>
</evidence>
<dbReference type="PROSITE" id="PS51898">
    <property type="entry name" value="TYR_RECOMBINASE"/>
    <property type="match status" value="1"/>
</dbReference>
<gene>
    <name evidence="9" type="ORF">H9X91_00495</name>
</gene>
<dbReference type="RefSeq" id="WP_204801447.1">
    <property type="nucleotide sequence ID" value="NZ_JACSNS010000004.1"/>
</dbReference>
<dbReference type="PANTHER" id="PTHR30349:SF89">
    <property type="entry name" value="INTEGRASE_RECOMBINASE"/>
    <property type="match status" value="1"/>
</dbReference>
<organism evidence="9 10">
    <name type="scientific">Oscillibacter valericigenes</name>
    <dbReference type="NCBI Taxonomy" id="351091"/>
    <lineage>
        <taxon>Bacteria</taxon>
        <taxon>Bacillati</taxon>
        <taxon>Bacillota</taxon>
        <taxon>Clostridia</taxon>
        <taxon>Eubacteriales</taxon>
        <taxon>Oscillospiraceae</taxon>
        <taxon>Oscillibacter</taxon>
    </lineage>
</organism>
<evidence type="ECO:0000256" key="1">
    <source>
        <dbReference type="ARBA" id="ARBA00003283"/>
    </source>
</evidence>
<dbReference type="InterPro" id="IPR050090">
    <property type="entry name" value="Tyrosine_recombinase_XerCD"/>
</dbReference>
<dbReference type="Proteomes" id="UP000719500">
    <property type="component" value="Unassembled WGS sequence"/>
</dbReference>
<feature type="domain" description="Tyr recombinase" evidence="7">
    <location>
        <begin position="101"/>
        <end position="274"/>
    </location>
</feature>
<dbReference type="InterPro" id="IPR004107">
    <property type="entry name" value="Integrase_SAM-like_N"/>
</dbReference>
<evidence type="ECO:0000313" key="9">
    <source>
        <dbReference type="EMBL" id="MBM6849914.1"/>
    </source>
</evidence>
<keyword evidence="5" id="KW-0233">DNA recombination</keyword>
<comment type="similarity">
    <text evidence="2">Belongs to the 'phage' integrase family.</text>
</comment>